<keyword evidence="2" id="KW-0032">Aminotransferase</keyword>
<evidence type="ECO:0000256" key="5">
    <source>
        <dbReference type="ARBA" id="ARBA00023317"/>
    </source>
</evidence>
<evidence type="ECO:0000313" key="10">
    <source>
        <dbReference type="EMBL" id="EPY26275.1"/>
    </source>
</evidence>
<evidence type="ECO:0000313" key="12">
    <source>
        <dbReference type="EMBL" id="EPY33506.1"/>
    </source>
</evidence>
<dbReference type="InterPro" id="IPR015422">
    <property type="entry name" value="PyrdxlP-dep_Trfase_small"/>
</dbReference>
<dbReference type="SUPFAM" id="SSF53383">
    <property type="entry name" value="PLP-dependent transferases"/>
    <property type="match status" value="1"/>
</dbReference>
<keyword evidence="13" id="KW-1185">Reference proteome</keyword>
<evidence type="ECO:0000256" key="2">
    <source>
        <dbReference type="ARBA" id="ARBA00022576"/>
    </source>
</evidence>
<feature type="binding site" evidence="7">
    <location>
        <position position="342"/>
    </location>
    <ligand>
        <name>substrate</name>
    </ligand>
</feature>
<dbReference type="PANTHER" id="PTHR42778:SF1">
    <property type="entry name" value="2-AMINOETHYLPHOSPHONATE--PYRUVATE TRANSAMINASE"/>
    <property type="match status" value="1"/>
</dbReference>
<dbReference type="GO" id="GO:0019700">
    <property type="term" value="P:organic phosphonate catabolic process"/>
    <property type="evidence" value="ECO:0007669"/>
    <property type="project" value="InterPro"/>
</dbReference>
<dbReference type="Gene3D" id="3.40.640.10">
    <property type="entry name" value="Type I PLP-dependent aspartate aminotransferase-like (Major domain)"/>
    <property type="match status" value="1"/>
</dbReference>
<evidence type="ECO:0000259" key="9">
    <source>
        <dbReference type="Pfam" id="PF00266"/>
    </source>
</evidence>
<organism evidence="12 13">
    <name type="scientific">Strigomonas culicis</name>
    <dbReference type="NCBI Taxonomy" id="28005"/>
    <lineage>
        <taxon>Eukaryota</taxon>
        <taxon>Discoba</taxon>
        <taxon>Euglenozoa</taxon>
        <taxon>Kinetoplastea</taxon>
        <taxon>Metakinetoplastina</taxon>
        <taxon>Trypanosomatida</taxon>
        <taxon>Trypanosomatidae</taxon>
        <taxon>Strigomonadinae</taxon>
        <taxon>Strigomonas</taxon>
    </lineage>
</organism>
<dbReference type="InterPro" id="IPR015421">
    <property type="entry name" value="PyrdxlP-dep_Trfase_major"/>
</dbReference>
<dbReference type="Gene3D" id="3.90.1150.10">
    <property type="entry name" value="Aspartate Aminotransferase, domain 1"/>
    <property type="match status" value="1"/>
</dbReference>
<dbReference type="EMBL" id="ATMH01006233">
    <property type="protein sequence ID" value="EPY26275.1"/>
    <property type="molecule type" value="Genomic_DNA"/>
</dbReference>
<name>S9W1Z4_9TRYP</name>
<proteinExistence type="inferred from homology"/>
<feature type="domain" description="Aminotransferase class V" evidence="9">
    <location>
        <begin position="25"/>
        <end position="355"/>
    </location>
</feature>
<dbReference type="PANTHER" id="PTHR42778">
    <property type="entry name" value="2-AMINOETHYLPHOSPHONATE--PYRUVATE TRANSAMINASE"/>
    <property type="match status" value="1"/>
</dbReference>
<dbReference type="NCBIfam" id="NF010006">
    <property type="entry name" value="PRK13479.1"/>
    <property type="match status" value="1"/>
</dbReference>
<evidence type="ECO:0000256" key="8">
    <source>
        <dbReference type="PIRSR" id="PIRSR000524-50"/>
    </source>
</evidence>
<keyword evidence="5 12" id="KW-0670">Pyruvate</keyword>
<comment type="catalytic activity">
    <reaction evidence="6">
        <text>(2-aminoethyl)phosphonate + pyruvate = phosphonoacetaldehyde + L-alanine</text>
        <dbReference type="Rhea" id="RHEA:17021"/>
        <dbReference type="ChEBI" id="CHEBI:15361"/>
        <dbReference type="ChEBI" id="CHEBI:57418"/>
        <dbReference type="ChEBI" id="CHEBI:57972"/>
        <dbReference type="ChEBI" id="CHEBI:58383"/>
        <dbReference type="EC" id="2.6.1.37"/>
    </reaction>
</comment>
<dbReference type="Proteomes" id="UP000015354">
    <property type="component" value="Unassembled WGS sequence"/>
</dbReference>
<evidence type="ECO:0000256" key="7">
    <source>
        <dbReference type="PIRSR" id="PIRSR000524-1"/>
    </source>
</evidence>
<dbReference type="InterPro" id="IPR024169">
    <property type="entry name" value="SP_NH2Trfase/AEP_transaminase"/>
</dbReference>
<evidence type="ECO:0000256" key="1">
    <source>
        <dbReference type="ARBA" id="ARBA00001933"/>
    </source>
</evidence>
<dbReference type="EMBL" id="ATMH01002184">
    <property type="protein sequence ID" value="EPY33506.1"/>
    <property type="molecule type" value="Genomic_DNA"/>
</dbReference>
<accession>S9W1Z4</accession>
<dbReference type="HAMAP" id="MF_01376">
    <property type="entry name" value="PhnW_aminotrans_5"/>
    <property type="match status" value="1"/>
</dbReference>
<comment type="cofactor">
    <cofactor evidence="1 8">
        <name>pyridoxal 5'-phosphate</name>
        <dbReference type="ChEBI" id="CHEBI:597326"/>
    </cofactor>
</comment>
<dbReference type="OrthoDB" id="7403325at2759"/>
<evidence type="ECO:0000256" key="6">
    <source>
        <dbReference type="ARBA" id="ARBA00049460"/>
    </source>
</evidence>
<protein>
    <submittedName>
        <fullName evidence="12">2-aminoethylphosphonate:pyruvateaminotransferas e-like protein</fullName>
    </submittedName>
</protein>
<dbReference type="AlphaFoldDB" id="S9W1Z4"/>
<evidence type="ECO:0000313" key="13">
    <source>
        <dbReference type="Proteomes" id="UP000015354"/>
    </source>
</evidence>
<keyword evidence="3" id="KW-0808">Transferase</keyword>
<evidence type="ECO:0000256" key="3">
    <source>
        <dbReference type="ARBA" id="ARBA00022679"/>
    </source>
</evidence>
<dbReference type="EMBL" id="ATMH01003015">
    <property type="protein sequence ID" value="EPY32024.1"/>
    <property type="molecule type" value="Genomic_DNA"/>
</dbReference>
<reference evidence="12" key="2">
    <citation type="submission" date="2013-03" db="EMBL/GenBank/DDBJ databases">
        <authorList>
            <person name="Motta M.C.M."/>
            <person name="Martins A.C.A."/>
            <person name="Preta C.M.C.C."/>
            <person name="Silva R."/>
            <person name="de Souza S.S."/>
            <person name="Klein C.C."/>
            <person name="de Almeida L.G.P."/>
            <person name="Cunha O.L."/>
            <person name="Colabardini A.C."/>
            <person name="Lima B.A."/>
            <person name="Machado C.R."/>
            <person name="Soares C.M.A."/>
            <person name="de Menezes C.B.A."/>
            <person name="Bartolomeu D.C."/>
            <person name="Grisard E.C."/>
            <person name="Fantinatti-Garboggini F."/>
            <person name="Rodrigues-Luiz G.F."/>
            <person name="Wagner G."/>
            <person name="Goldman G.H."/>
            <person name="Fietto J.L.R."/>
            <person name="Ciapina L.P."/>
            <person name="Brocchi M."/>
            <person name="Elias M.C."/>
            <person name="Goldman M.H.S."/>
            <person name="Sagot M.-F."/>
            <person name="Pereira M."/>
            <person name="Stoco P.H."/>
            <person name="Teixeira S.M.R."/>
            <person name="de Mendonca-Neto R.P."/>
            <person name="Maciel T.E.F."/>
            <person name="Mendes T.A.O."/>
            <person name="Urmenyi T.P."/>
            <person name="Teixeira M.M.G."/>
            <person name="de Camargo E.F.P."/>
            <person name="de Sousa W."/>
            <person name="Schenkman S."/>
            <person name="de Vasconcelos A.T.R."/>
        </authorList>
    </citation>
    <scope>NUCLEOTIDE SEQUENCE</scope>
</reference>
<evidence type="ECO:0000256" key="4">
    <source>
        <dbReference type="ARBA" id="ARBA00022898"/>
    </source>
</evidence>
<comment type="caution">
    <text evidence="12">The sequence shown here is derived from an EMBL/GenBank/DDBJ whole genome shotgun (WGS) entry which is preliminary data.</text>
</comment>
<feature type="modified residue" description="N6-(pyridoxal phosphate)lysine" evidence="8">
    <location>
        <position position="195"/>
    </location>
</feature>
<sequence length="380" mass="42112">MASRQILFTAGPLHTSETVKAAQMTDYGSRDQKFMDAVKYVREKMVKLCRVDPNEWSCILQPGAGTMAIEACIQTLFPQQGGKYLLINSGKYSERQGEIVEQYKFPMVTFVAGEGKDIDMDAFEKFVKQHPDVTTVGYVHHETSTGMVYPAEKIAAIVRKHVPNAVIIADCMSSFGGILFDVINSCDIFVTSANKCLHSVPGVAIVVGRRSLIAKAKGNARSNTLDLSRQLASFEKSGQFRITPPVQCVMALQQAIKEYIADGGLRNRRTLYAAKSKIVCDAGKKMGFTLFLNENRPSFAHIVVCFNMPTDPRWNFKKFYQFLNSNGFVIYPGKASHAETFRIGLMGHTTLDETKQLMSCCKDALAAMGIDRLQPGNSKL</sequence>
<reference evidence="12 13" key="1">
    <citation type="journal article" date="2013" name="PLoS ONE">
        <title>Predicting the Proteins of Angomonas deanei, Strigomonas culicis and Their Respective Endosymbionts Reveals New Aspects of the Trypanosomatidae Family.</title>
        <authorList>
            <person name="Motta M.C."/>
            <person name="Martins A.C."/>
            <person name="de Souza S.S."/>
            <person name="Catta-Preta C.M."/>
            <person name="Silva R."/>
            <person name="Klein C.C."/>
            <person name="de Almeida L.G."/>
            <person name="de Lima Cunha O."/>
            <person name="Ciapina L.P."/>
            <person name="Brocchi M."/>
            <person name="Colabardini A.C."/>
            <person name="de Araujo Lima B."/>
            <person name="Machado C.R."/>
            <person name="de Almeida Soares C.M."/>
            <person name="Probst C.M."/>
            <person name="de Menezes C.B."/>
            <person name="Thompson C.E."/>
            <person name="Bartholomeu D.C."/>
            <person name="Gradia D.F."/>
            <person name="Pavoni D.P."/>
            <person name="Grisard E.C."/>
            <person name="Fantinatti-Garboggini F."/>
            <person name="Marchini F.K."/>
            <person name="Rodrigues-Luiz G.F."/>
            <person name="Wagner G."/>
            <person name="Goldman G.H."/>
            <person name="Fietto J.L."/>
            <person name="Elias M.C."/>
            <person name="Goldman M.H."/>
            <person name="Sagot M.F."/>
            <person name="Pereira M."/>
            <person name="Stoco P.H."/>
            <person name="de Mendonca-Neto R.P."/>
            <person name="Teixeira S.M."/>
            <person name="Maciel T.E."/>
            <person name="de Oliveira Mendes T.A."/>
            <person name="Urmenyi T.P."/>
            <person name="de Souza W."/>
            <person name="Schenkman S."/>
            <person name="de Vasconcelos A.T."/>
        </authorList>
    </citation>
    <scope>NUCLEOTIDE SEQUENCE [LARGE SCALE GENOMIC DNA]</scope>
</reference>
<dbReference type="InterPro" id="IPR012703">
    <property type="entry name" value="NH2EtPonate_pyrv_transaminase"/>
</dbReference>
<keyword evidence="4 8" id="KW-0663">Pyridoxal phosphate</keyword>
<dbReference type="InterPro" id="IPR015424">
    <property type="entry name" value="PyrdxlP-dep_Trfase"/>
</dbReference>
<dbReference type="GO" id="GO:0047304">
    <property type="term" value="F:2-aminoethylphosphonate-pyruvate transaminase activity"/>
    <property type="evidence" value="ECO:0007669"/>
    <property type="project" value="UniProtKB-EC"/>
</dbReference>
<evidence type="ECO:0000313" key="11">
    <source>
        <dbReference type="EMBL" id="EPY32024.1"/>
    </source>
</evidence>
<dbReference type="InterPro" id="IPR000192">
    <property type="entry name" value="Aminotrans_V_dom"/>
</dbReference>
<dbReference type="Pfam" id="PF00266">
    <property type="entry name" value="Aminotran_5"/>
    <property type="match status" value="1"/>
</dbReference>
<dbReference type="PIRSF" id="PIRSF000524">
    <property type="entry name" value="SPT"/>
    <property type="match status" value="1"/>
</dbReference>
<gene>
    <name evidence="12" type="ORF">STCU_02184</name>
    <name evidence="11" type="ORF">STCU_03015</name>
    <name evidence="10" type="ORF">STCU_06233</name>
</gene>